<accession>A0A1Y2KYE6</accession>
<dbReference type="EMBL" id="JFKA01000013">
    <property type="protein sequence ID" value="OSQ36017.1"/>
    <property type="molecule type" value="Genomic_DNA"/>
</dbReference>
<gene>
    <name evidence="1" type="ORF">TMES_19585</name>
</gene>
<dbReference type="InterPro" id="IPR042099">
    <property type="entry name" value="ANL_N_sf"/>
</dbReference>
<protein>
    <recommendedName>
        <fullName evidence="3">AMP-dependent synthetase/ligase domain-containing protein</fullName>
    </recommendedName>
</protein>
<name>A0A1Y2KYE6_9PROT</name>
<evidence type="ECO:0000313" key="2">
    <source>
        <dbReference type="Proteomes" id="UP000193391"/>
    </source>
</evidence>
<dbReference type="Proteomes" id="UP000193391">
    <property type="component" value="Unassembled WGS sequence"/>
</dbReference>
<dbReference type="Gene3D" id="3.40.50.12780">
    <property type="entry name" value="N-terminal domain of ligase-like"/>
    <property type="match status" value="1"/>
</dbReference>
<evidence type="ECO:0000313" key="1">
    <source>
        <dbReference type="EMBL" id="OSQ36017.1"/>
    </source>
</evidence>
<reference evidence="1 2" key="1">
    <citation type="submission" date="2014-03" db="EMBL/GenBank/DDBJ databases">
        <title>The draft genome sequence of Thalassospira mesophila JCM 18969.</title>
        <authorList>
            <person name="Lai Q."/>
            <person name="Shao Z."/>
        </authorList>
    </citation>
    <scope>NUCLEOTIDE SEQUENCE [LARGE SCALE GENOMIC DNA]</scope>
    <source>
        <strain evidence="1 2">JCM 18969</strain>
    </source>
</reference>
<keyword evidence="2" id="KW-1185">Reference proteome</keyword>
<comment type="caution">
    <text evidence="1">The sequence shown here is derived from an EMBL/GenBank/DDBJ whole genome shotgun (WGS) entry which is preliminary data.</text>
</comment>
<dbReference type="AlphaFoldDB" id="A0A1Y2KYE6"/>
<dbReference type="PANTHER" id="PTHR43845">
    <property type="entry name" value="BLR5969 PROTEIN"/>
    <property type="match status" value="1"/>
</dbReference>
<evidence type="ECO:0008006" key="3">
    <source>
        <dbReference type="Google" id="ProtNLM"/>
    </source>
</evidence>
<sequence>MQLVQILRVNPLWQERLCQAGIKGKLESFDEWQNLPIMEREDLEEFYMGQRSGMVVPLRHGHFQIIASGGTSGGLPIETVYSLSELRDTYALAGSFFDRHILPAYLTSADPKWMITTLSDYEMWSSGSMLGGVLQNIPSVNFIHAGPMSPPIFDHLMNFAGPKAILGMAREISGLVELGKHLGDDARESFKLAFYGSGILQPKQQDRLKEFYPKLQILSYFASNQAEAIGIEIKPNSPLAAVPGLHLIEIVDQQGRWVAQGEEGELVITRLHAQHAPILRMKLGDRMVRRAPLACDDLSAECFDFAGRSSDIIHLGESHYAAKLVLKNIGEKLMSYSGWSLPLSAYEIQFQNNRRDKVLSLIVSSDDLPEIALHNNNSQMPMSNDEIRALFVTALRAALSLFDQTDQQFSSLKSSDYQFNIEVVPRGSDKFYRTGVNKTPLIKDYFG</sequence>
<organism evidence="1 2">
    <name type="scientific">Thalassospira mesophila</name>
    <dbReference type="NCBI Taxonomy" id="1293891"/>
    <lineage>
        <taxon>Bacteria</taxon>
        <taxon>Pseudomonadati</taxon>
        <taxon>Pseudomonadota</taxon>
        <taxon>Alphaproteobacteria</taxon>
        <taxon>Rhodospirillales</taxon>
        <taxon>Thalassospiraceae</taxon>
        <taxon>Thalassospira</taxon>
    </lineage>
</organism>
<dbReference type="SUPFAM" id="SSF56801">
    <property type="entry name" value="Acetyl-CoA synthetase-like"/>
    <property type="match status" value="1"/>
</dbReference>
<proteinExistence type="predicted"/>
<dbReference type="PANTHER" id="PTHR43845:SF1">
    <property type="entry name" value="BLR5969 PROTEIN"/>
    <property type="match status" value="1"/>
</dbReference>
<dbReference type="STRING" id="1293891.TMES_19585"/>